<organism evidence="1 2">
    <name type="scientific">Auriscalpium vulgare</name>
    <dbReference type="NCBI Taxonomy" id="40419"/>
    <lineage>
        <taxon>Eukaryota</taxon>
        <taxon>Fungi</taxon>
        <taxon>Dikarya</taxon>
        <taxon>Basidiomycota</taxon>
        <taxon>Agaricomycotina</taxon>
        <taxon>Agaricomycetes</taxon>
        <taxon>Russulales</taxon>
        <taxon>Auriscalpiaceae</taxon>
        <taxon>Auriscalpium</taxon>
    </lineage>
</organism>
<proteinExistence type="predicted"/>
<accession>A0ACB8S630</accession>
<dbReference type="EMBL" id="MU275851">
    <property type="protein sequence ID" value="KAI0051582.1"/>
    <property type="molecule type" value="Genomic_DNA"/>
</dbReference>
<dbReference type="Proteomes" id="UP000814033">
    <property type="component" value="Unassembled WGS sequence"/>
</dbReference>
<name>A0ACB8S630_9AGAM</name>
<gene>
    <name evidence="1" type="ORF">FA95DRAFT_1675859</name>
</gene>
<comment type="caution">
    <text evidence="1">The sequence shown here is derived from an EMBL/GenBank/DDBJ whole genome shotgun (WGS) entry which is preliminary data.</text>
</comment>
<evidence type="ECO:0000313" key="1">
    <source>
        <dbReference type="EMBL" id="KAI0051582.1"/>
    </source>
</evidence>
<keyword evidence="2" id="KW-1185">Reference proteome</keyword>
<reference evidence="1" key="2">
    <citation type="journal article" date="2022" name="New Phytol.">
        <title>Evolutionary transition to the ectomycorrhizal habit in the genomes of a hyperdiverse lineage of mushroom-forming fungi.</title>
        <authorList>
            <person name="Looney B."/>
            <person name="Miyauchi S."/>
            <person name="Morin E."/>
            <person name="Drula E."/>
            <person name="Courty P.E."/>
            <person name="Kohler A."/>
            <person name="Kuo A."/>
            <person name="LaButti K."/>
            <person name="Pangilinan J."/>
            <person name="Lipzen A."/>
            <person name="Riley R."/>
            <person name="Andreopoulos W."/>
            <person name="He G."/>
            <person name="Johnson J."/>
            <person name="Nolan M."/>
            <person name="Tritt A."/>
            <person name="Barry K.W."/>
            <person name="Grigoriev I.V."/>
            <person name="Nagy L.G."/>
            <person name="Hibbett D."/>
            <person name="Henrissat B."/>
            <person name="Matheny P.B."/>
            <person name="Labbe J."/>
            <person name="Martin F.M."/>
        </authorList>
    </citation>
    <scope>NUCLEOTIDE SEQUENCE</scope>
    <source>
        <strain evidence="1">FP105234-sp</strain>
    </source>
</reference>
<evidence type="ECO:0000313" key="2">
    <source>
        <dbReference type="Proteomes" id="UP000814033"/>
    </source>
</evidence>
<protein>
    <submittedName>
        <fullName evidence="1">PNK3P-domain-containing protein</fullName>
    </submittedName>
</protein>
<sequence>MVKLTTKLHLSKHSRNQSTILGHMEAGNLFVMSVNNSAQSTSKGKKRSTVGDDGGPHKVPKLFPIFAKPNPSAESEAPFRWITPALGPKRTCLHGTNLQPKASPKVAIFDLDGTLIKSTFGRGRGPKAGPLEWQWWKSVVPTKVKEVHDSGFAVVIISNQGIRAAQLVDWKKKIPLIAAALPDVPFHIFAATAKDSHRKPMPGMWYELERIFAEDGVVIDKTSSYYVGDAAGRADDFASTDRKFALNVGIKFYTPEASMRAFSEYFLGISAAPYTLPGFSVSSLKPGLRITPVSPPIVSTTPPELVLFVGLPCLGKSSFYRSIFAPAGYTHINQDTLGSRAKCVKAAEEAMKSGKSCVVDNTNRDKATRKYYIDMAKKLKAPVRCFVFNGSKELAWHNNLYRAYNLPPSVASREPKRDFVPYMAFTSFADSYEEPKVEEGYTEVREVNWVFEGDEEERRHWSMWLQIDGK</sequence>
<reference evidence="1" key="1">
    <citation type="submission" date="2021-02" db="EMBL/GenBank/DDBJ databases">
        <authorList>
            <consortium name="DOE Joint Genome Institute"/>
            <person name="Ahrendt S."/>
            <person name="Looney B.P."/>
            <person name="Miyauchi S."/>
            <person name="Morin E."/>
            <person name="Drula E."/>
            <person name="Courty P.E."/>
            <person name="Chicoki N."/>
            <person name="Fauchery L."/>
            <person name="Kohler A."/>
            <person name="Kuo A."/>
            <person name="Labutti K."/>
            <person name="Pangilinan J."/>
            <person name="Lipzen A."/>
            <person name="Riley R."/>
            <person name="Andreopoulos W."/>
            <person name="He G."/>
            <person name="Johnson J."/>
            <person name="Barry K.W."/>
            <person name="Grigoriev I.V."/>
            <person name="Nagy L."/>
            <person name="Hibbett D."/>
            <person name="Henrissat B."/>
            <person name="Matheny P.B."/>
            <person name="Labbe J."/>
            <person name="Martin F."/>
        </authorList>
    </citation>
    <scope>NUCLEOTIDE SEQUENCE</scope>
    <source>
        <strain evidence="1">FP105234-sp</strain>
    </source>
</reference>